<dbReference type="Proteomes" id="UP001298424">
    <property type="component" value="Unassembled WGS sequence"/>
</dbReference>
<dbReference type="EMBL" id="JAKOOW010000018">
    <property type="protein sequence ID" value="MCG6503762.1"/>
    <property type="molecule type" value="Genomic_DNA"/>
</dbReference>
<dbReference type="Pfam" id="PF07859">
    <property type="entry name" value="Abhydrolase_3"/>
    <property type="match status" value="1"/>
</dbReference>
<dbReference type="SUPFAM" id="SSF53474">
    <property type="entry name" value="alpha/beta-Hydrolases"/>
    <property type="match status" value="1"/>
</dbReference>
<dbReference type="PROSITE" id="PS01173">
    <property type="entry name" value="LIPASE_GDXG_HIS"/>
    <property type="match status" value="1"/>
</dbReference>
<proteinExistence type="inferred from homology"/>
<dbReference type="InterPro" id="IPR050300">
    <property type="entry name" value="GDXG_lipolytic_enzyme"/>
</dbReference>
<name>A0ABS9NLS9_9NEIS</name>
<reference evidence="4 5" key="1">
    <citation type="submission" date="2022-02" db="EMBL/GenBank/DDBJ databases">
        <title>Genome sequence data of Kingella unionensis sp. nov. strain CICC 24913 (CCUG 75125).</title>
        <authorList>
            <person name="Xiao M."/>
        </authorList>
    </citation>
    <scope>NUCLEOTIDE SEQUENCE [LARGE SCALE GENOMIC DNA]</scope>
    <source>
        <strain evidence="4 5">CICC 24913</strain>
    </source>
</reference>
<dbReference type="PANTHER" id="PTHR48081">
    <property type="entry name" value="AB HYDROLASE SUPERFAMILY PROTEIN C4A8.06C"/>
    <property type="match status" value="1"/>
</dbReference>
<dbReference type="GO" id="GO:0016787">
    <property type="term" value="F:hydrolase activity"/>
    <property type="evidence" value="ECO:0007669"/>
    <property type="project" value="UniProtKB-KW"/>
</dbReference>
<dbReference type="RefSeq" id="WP_238746344.1">
    <property type="nucleotide sequence ID" value="NZ_JAKOOW010000018.1"/>
</dbReference>
<organism evidence="4 5">
    <name type="scientific">Kingella pumchi</name>
    <dbReference type="NCBI Taxonomy" id="2779506"/>
    <lineage>
        <taxon>Bacteria</taxon>
        <taxon>Pseudomonadati</taxon>
        <taxon>Pseudomonadota</taxon>
        <taxon>Betaproteobacteria</taxon>
        <taxon>Neisseriales</taxon>
        <taxon>Neisseriaceae</taxon>
        <taxon>Kingella</taxon>
    </lineage>
</organism>
<dbReference type="InterPro" id="IPR029058">
    <property type="entry name" value="AB_hydrolase_fold"/>
</dbReference>
<comment type="caution">
    <text evidence="4">The sequence shown here is derived from an EMBL/GenBank/DDBJ whole genome shotgun (WGS) entry which is preliminary data.</text>
</comment>
<comment type="similarity">
    <text evidence="1">Belongs to the 'GDXG' lipolytic enzyme family.</text>
</comment>
<dbReference type="Gene3D" id="3.40.50.1820">
    <property type="entry name" value="alpha/beta hydrolase"/>
    <property type="match status" value="1"/>
</dbReference>
<evidence type="ECO:0000313" key="4">
    <source>
        <dbReference type="EMBL" id="MCG6503762.1"/>
    </source>
</evidence>
<evidence type="ECO:0000256" key="1">
    <source>
        <dbReference type="ARBA" id="ARBA00010515"/>
    </source>
</evidence>
<sequence>MQPTILPAQIPAAIAASLRQLGAVIDPSATAPLYAPLQAHEPYAAAAVTRDQSFGSHPLQRLDVFTPATPAPAPRPILLFVHGGGFIRGDKRSADSPFYDNIMLWAAGSGLLGININYRLAPEYPWPAAQQDIAAALLWVRHYAAEYGGDPQRIILCGHSAGAAHIAQYLAHPTLRLGNDGVRGAILVSGIYDTVAFGDNPARRAYFGSDSAQIAARSAQTGLLQCGVPLLIVCAELDSPEFHQQAAGLGVPHYLLAGHSHISEIFAVNTDDTALANLMQAFIAEHV</sequence>
<protein>
    <submittedName>
        <fullName evidence="4">Alpha/beta hydrolase</fullName>
    </submittedName>
</protein>
<dbReference type="InterPro" id="IPR002168">
    <property type="entry name" value="Lipase_GDXG_HIS_AS"/>
</dbReference>
<feature type="domain" description="Alpha/beta hydrolase fold-3" evidence="3">
    <location>
        <begin position="78"/>
        <end position="203"/>
    </location>
</feature>
<evidence type="ECO:0000259" key="3">
    <source>
        <dbReference type="Pfam" id="PF07859"/>
    </source>
</evidence>
<dbReference type="PANTHER" id="PTHR48081:SF33">
    <property type="entry name" value="KYNURENINE FORMAMIDASE"/>
    <property type="match status" value="1"/>
</dbReference>
<keyword evidence="5" id="KW-1185">Reference proteome</keyword>
<gene>
    <name evidence="4" type="ORF">MB824_04520</name>
</gene>
<dbReference type="InterPro" id="IPR013094">
    <property type="entry name" value="AB_hydrolase_3"/>
</dbReference>
<keyword evidence="2 4" id="KW-0378">Hydrolase</keyword>
<accession>A0ABS9NLS9</accession>
<evidence type="ECO:0000313" key="5">
    <source>
        <dbReference type="Proteomes" id="UP001298424"/>
    </source>
</evidence>
<evidence type="ECO:0000256" key="2">
    <source>
        <dbReference type="ARBA" id="ARBA00022801"/>
    </source>
</evidence>